<keyword evidence="7" id="KW-0067">ATP-binding</keyword>
<feature type="domain" description="Histidine kinase" evidence="11">
    <location>
        <begin position="257"/>
        <end position="478"/>
    </location>
</feature>
<dbReference type="GO" id="GO:0000155">
    <property type="term" value="F:phosphorelay sensor kinase activity"/>
    <property type="evidence" value="ECO:0007669"/>
    <property type="project" value="InterPro"/>
</dbReference>
<evidence type="ECO:0000256" key="3">
    <source>
        <dbReference type="ARBA" id="ARBA00022553"/>
    </source>
</evidence>
<dbReference type="SMART" id="SM00388">
    <property type="entry name" value="HisKA"/>
    <property type="match status" value="1"/>
</dbReference>
<dbReference type="CDD" id="cd00082">
    <property type="entry name" value="HisKA"/>
    <property type="match status" value="1"/>
</dbReference>
<evidence type="ECO:0000256" key="9">
    <source>
        <dbReference type="SAM" id="Coils"/>
    </source>
</evidence>
<dbReference type="CDD" id="cd16922">
    <property type="entry name" value="HATPase_EvgS-ArcB-TorS-like"/>
    <property type="match status" value="1"/>
</dbReference>
<evidence type="ECO:0000256" key="7">
    <source>
        <dbReference type="ARBA" id="ARBA00022840"/>
    </source>
</evidence>
<keyword evidence="5" id="KW-0547">Nucleotide-binding</keyword>
<dbReference type="Gene3D" id="1.10.287.130">
    <property type="match status" value="1"/>
</dbReference>
<keyword evidence="6 13" id="KW-0418">Kinase</keyword>
<evidence type="ECO:0000259" key="11">
    <source>
        <dbReference type="PROSITE" id="PS50109"/>
    </source>
</evidence>
<evidence type="ECO:0000259" key="12">
    <source>
        <dbReference type="PROSITE" id="PS50110"/>
    </source>
</evidence>
<evidence type="ECO:0000256" key="1">
    <source>
        <dbReference type="ARBA" id="ARBA00000085"/>
    </source>
</evidence>
<dbReference type="CDD" id="cd17546">
    <property type="entry name" value="REC_hyHK_CKI1_RcsC-like"/>
    <property type="match status" value="1"/>
</dbReference>
<keyword evidence="9" id="KW-0175">Coiled coil</keyword>
<keyword evidence="3" id="KW-0597">Phosphoprotein</keyword>
<dbReference type="InterPro" id="IPR005467">
    <property type="entry name" value="His_kinase_dom"/>
</dbReference>
<evidence type="ECO:0000256" key="5">
    <source>
        <dbReference type="ARBA" id="ARBA00022741"/>
    </source>
</evidence>
<feature type="transmembrane region" description="Helical" evidence="10">
    <location>
        <begin position="93"/>
        <end position="112"/>
    </location>
</feature>
<evidence type="ECO:0000313" key="13">
    <source>
        <dbReference type="EMBL" id="VAW55149.1"/>
    </source>
</evidence>
<accession>A0A3B0X0T3</accession>
<dbReference type="Pfam" id="PF00072">
    <property type="entry name" value="Response_reg"/>
    <property type="match status" value="1"/>
</dbReference>
<dbReference type="Gene3D" id="3.30.565.10">
    <property type="entry name" value="Histidine kinase-like ATPase, C-terminal domain"/>
    <property type="match status" value="1"/>
</dbReference>
<dbReference type="InterPro" id="IPR036890">
    <property type="entry name" value="HATPase_C_sf"/>
</dbReference>
<dbReference type="Gene3D" id="3.40.50.2300">
    <property type="match status" value="1"/>
</dbReference>
<dbReference type="Pfam" id="PF00512">
    <property type="entry name" value="HisKA"/>
    <property type="match status" value="1"/>
</dbReference>
<feature type="transmembrane region" description="Helical" evidence="10">
    <location>
        <begin position="57"/>
        <end position="73"/>
    </location>
</feature>
<keyword evidence="10" id="KW-1133">Transmembrane helix</keyword>
<dbReference type="InterPro" id="IPR003594">
    <property type="entry name" value="HATPase_dom"/>
</dbReference>
<dbReference type="Pfam" id="PF02518">
    <property type="entry name" value="HATPase_c"/>
    <property type="match status" value="1"/>
</dbReference>
<dbReference type="SMART" id="SM00387">
    <property type="entry name" value="HATPase_c"/>
    <property type="match status" value="1"/>
</dbReference>
<feature type="transmembrane region" description="Helical" evidence="10">
    <location>
        <begin position="168"/>
        <end position="189"/>
    </location>
</feature>
<dbReference type="EMBL" id="UOFF01000080">
    <property type="protein sequence ID" value="VAW55149.1"/>
    <property type="molecule type" value="Genomic_DNA"/>
</dbReference>
<keyword evidence="4" id="KW-0808">Transferase</keyword>
<dbReference type="PRINTS" id="PR00344">
    <property type="entry name" value="BCTRLSENSOR"/>
</dbReference>
<keyword evidence="10" id="KW-0472">Membrane</keyword>
<name>A0A3B0X0T3_9ZZZZ</name>
<dbReference type="InterPro" id="IPR003661">
    <property type="entry name" value="HisK_dim/P_dom"/>
</dbReference>
<keyword evidence="10" id="KW-0812">Transmembrane</keyword>
<reference evidence="13" key="1">
    <citation type="submission" date="2018-06" db="EMBL/GenBank/DDBJ databases">
        <authorList>
            <person name="Zhirakovskaya E."/>
        </authorList>
    </citation>
    <scope>NUCLEOTIDE SEQUENCE</scope>
</reference>
<dbReference type="InterPro" id="IPR004358">
    <property type="entry name" value="Sig_transdc_His_kin-like_C"/>
</dbReference>
<dbReference type="PROSITE" id="PS50110">
    <property type="entry name" value="RESPONSE_REGULATORY"/>
    <property type="match status" value="1"/>
</dbReference>
<dbReference type="EC" id="2.7.13.3" evidence="2"/>
<evidence type="ECO:0000256" key="2">
    <source>
        <dbReference type="ARBA" id="ARBA00012438"/>
    </source>
</evidence>
<dbReference type="FunFam" id="3.30.565.10:FF:000010">
    <property type="entry name" value="Sensor histidine kinase RcsC"/>
    <property type="match status" value="1"/>
</dbReference>
<gene>
    <name evidence="13" type="ORF">MNBD_GAMMA07-1509</name>
</gene>
<dbReference type="InterPro" id="IPR011006">
    <property type="entry name" value="CheY-like_superfamily"/>
</dbReference>
<dbReference type="SUPFAM" id="SSF55874">
    <property type="entry name" value="ATPase domain of HSP90 chaperone/DNA topoisomerase II/histidine kinase"/>
    <property type="match status" value="1"/>
</dbReference>
<feature type="transmembrane region" description="Helical" evidence="10">
    <location>
        <begin position="118"/>
        <end position="138"/>
    </location>
</feature>
<dbReference type="InterPro" id="IPR001789">
    <property type="entry name" value="Sig_transdc_resp-reg_receiver"/>
</dbReference>
<feature type="coiled-coil region" evidence="9">
    <location>
        <begin position="209"/>
        <end position="250"/>
    </location>
</feature>
<organism evidence="13">
    <name type="scientific">hydrothermal vent metagenome</name>
    <dbReference type="NCBI Taxonomy" id="652676"/>
    <lineage>
        <taxon>unclassified sequences</taxon>
        <taxon>metagenomes</taxon>
        <taxon>ecological metagenomes</taxon>
    </lineage>
</organism>
<evidence type="ECO:0000256" key="8">
    <source>
        <dbReference type="ARBA" id="ARBA00023012"/>
    </source>
</evidence>
<protein>
    <recommendedName>
        <fullName evidence="2">histidine kinase</fullName>
        <ecNumber evidence="2">2.7.13.3</ecNumber>
    </recommendedName>
</protein>
<comment type="catalytic activity">
    <reaction evidence="1">
        <text>ATP + protein L-histidine = ADP + protein N-phospho-L-histidine.</text>
        <dbReference type="EC" id="2.7.13.3"/>
    </reaction>
</comment>
<dbReference type="FunFam" id="1.10.287.130:FF:000002">
    <property type="entry name" value="Two-component osmosensing histidine kinase"/>
    <property type="match status" value="1"/>
</dbReference>
<dbReference type="SUPFAM" id="SSF52172">
    <property type="entry name" value="CheY-like"/>
    <property type="match status" value="1"/>
</dbReference>
<dbReference type="SMART" id="SM00448">
    <property type="entry name" value="REC"/>
    <property type="match status" value="1"/>
</dbReference>
<evidence type="ECO:0000256" key="6">
    <source>
        <dbReference type="ARBA" id="ARBA00022777"/>
    </source>
</evidence>
<feature type="transmembrane region" description="Helical" evidence="10">
    <location>
        <begin position="145"/>
        <end position="162"/>
    </location>
</feature>
<sequence length="624" mass="70154">MLGMTGEEVIEKSKYQDKIWREQIRQVEQNANASNIASFVLAVLVTCVLQHEAHDLILPWMTYMLLTTLVRMFMSYKKRDHEDGLIHDVFGHWYFFAILLTAFGWGMAGYFLFPSEPFQQLILGFVLAGIASGSVSVFTSVLKLYFIYLFLIVFPIALRFYLMGDEYIVLSLTTLFYIGMMGGVGMRINKNAIKSLELRFHNESLIKFMSHARNDSEDLNEELSTEIEQRKQAEKALFKAKEAAEAASKTKSEFLANMSHEIRTPMNGVLGTLQLLKDSDLSASQREYVSIAYNSGEALLSLLNDILDFSKIEAGKLKLEFIPFDFRILVKEITVLLKQKADERHVELMADLDDKIPQVIKGDSVRIRQILANLMTNAIKFTENGKVTIRIAILEKTEKVVRLRIEVNDTGIGIPEASQRKLFNSFTQADGSTTRKYGGTGLGLAIVRQLVTLMRGRLGVDSEEGKGSSFWVEIAFEIPVDVALETPQKTEKAVEELLTGKVLLVEDNPVNQIVAKKMLEKFGLSFEVANNGEEAITRLKQSHNFDLVLMDCQMPVLDGYAATEALRDIEAGEKTERLTVIAMTANAMEGDREKCISAGMDDYVAKPVNQQALKATLAKWLNKD</sequence>
<feature type="domain" description="Response regulatory" evidence="12">
    <location>
        <begin position="501"/>
        <end position="621"/>
    </location>
</feature>
<evidence type="ECO:0000256" key="10">
    <source>
        <dbReference type="SAM" id="Phobius"/>
    </source>
</evidence>
<dbReference type="PANTHER" id="PTHR45339">
    <property type="entry name" value="HYBRID SIGNAL TRANSDUCTION HISTIDINE KINASE J"/>
    <property type="match status" value="1"/>
</dbReference>
<dbReference type="AlphaFoldDB" id="A0A3B0X0T3"/>
<dbReference type="SUPFAM" id="SSF47384">
    <property type="entry name" value="Homodimeric domain of signal transducing histidine kinase"/>
    <property type="match status" value="1"/>
</dbReference>
<dbReference type="GO" id="GO:0005524">
    <property type="term" value="F:ATP binding"/>
    <property type="evidence" value="ECO:0007669"/>
    <property type="project" value="UniProtKB-KW"/>
</dbReference>
<dbReference type="PROSITE" id="PS50109">
    <property type="entry name" value="HIS_KIN"/>
    <property type="match status" value="1"/>
</dbReference>
<dbReference type="PANTHER" id="PTHR45339:SF1">
    <property type="entry name" value="HYBRID SIGNAL TRANSDUCTION HISTIDINE KINASE J"/>
    <property type="match status" value="1"/>
</dbReference>
<evidence type="ECO:0000256" key="4">
    <source>
        <dbReference type="ARBA" id="ARBA00022679"/>
    </source>
</evidence>
<dbReference type="InterPro" id="IPR036097">
    <property type="entry name" value="HisK_dim/P_sf"/>
</dbReference>
<proteinExistence type="predicted"/>
<keyword evidence="8" id="KW-0902">Two-component regulatory system</keyword>